<feature type="compositionally biased region" description="Polar residues" evidence="5">
    <location>
        <begin position="447"/>
        <end position="461"/>
    </location>
</feature>
<keyword evidence="4" id="KW-0539">Nucleus</keyword>
<dbReference type="InterPro" id="IPR048589">
    <property type="entry name" value="SAMD1-like_WH"/>
</dbReference>
<organism evidence="8 9">
    <name type="scientific">Plakobranchus ocellatus</name>
    <dbReference type="NCBI Taxonomy" id="259542"/>
    <lineage>
        <taxon>Eukaryota</taxon>
        <taxon>Metazoa</taxon>
        <taxon>Spiralia</taxon>
        <taxon>Lophotrochozoa</taxon>
        <taxon>Mollusca</taxon>
        <taxon>Gastropoda</taxon>
        <taxon>Heterobranchia</taxon>
        <taxon>Euthyneura</taxon>
        <taxon>Panpulmonata</taxon>
        <taxon>Sacoglossa</taxon>
        <taxon>Placobranchoidea</taxon>
        <taxon>Plakobranchidae</taxon>
        <taxon>Plakobranchus</taxon>
    </lineage>
</organism>
<dbReference type="GO" id="GO:0005634">
    <property type="term" value="C:nucleus"/>
    <property type="evidence" value="ECO:0007669"/>
    <property type="project" value="UniProtKB-SubCell"/>
</dbReference>
<sequence>MGNLVQDNEKDWILEAINHLKHRKARPDLSRISLRMKRKYQINFAQTKKLLESLIESGIVVKAVYKNNTSYRDVSKWKKGKLGGQIQNSNKMLKRFVRAIEAKETVKGTGVTCEEIEDFLGTQVAEKCFLSGAALREALEKEVSTGYLKKIFSGIAPKYLVNDKNESLIMILEETDVNDDKNHLDLDLDLDDIQVASKAASETDKALLNEKILKAVQDLDFEDVNQQAGFSLFQIRRYLVEKHHLNKDESCLEELLESLVHKNVLKKKGDRYTFPKKISLTASVESSSTNDMVTTQDSSVDNFADQQVKILQGLSLIPKAAKEGMCKPATLSFFPHLSQALSEDRKNFLSSRPSRPPSKRRRILKDHGPDFEIEMPTKTKGKVQGCAADTKDSVYPTPSSSPISERSESTLVQSFQNPVTKKKRGRPKKLKEETAAPREMSFDDDLSQQATPSESSLTFPANNDLDDDSLSSGPSVQEICHWTSQQVAEFFKAKGYIEEAQSMLNHEMDGAALGLLKRSDIVGPPLGGILQIKKLGRALKLFRDIRDLLYQGHSSNYVDPYEEKSFFRS</sequence>
<protein>
    <submittedName>
        <fullName evidence="8">Histone acetyltransferase kat6b-like</fullName>
    </submittedName>
</protein>
<evidence type="ECO:0000256" key="3">
    <source>
        <dbReference type="ARBA" id="ARBA00022853"/>
    </source>
</evidence>
<keyword evidence="9" id="KW-1185">Reference proteome</keyword>
<dbReference type="GO" id="GO:0003677">
    <property type="term" value="F:DNA binding"/>
    <property type="evidence" value="ECO:0007669"/>
    <property type="project" value="InterPro"/>
</dbReference>
<dbReference type="Pfam" id="PF21524">
    <property type="entry name" value="SAMD1_WH"/>
    <property type="match status" value="1"/>
</dbReference>
<evidence type="ECO:0000259" key="6">
    <source>
        <dbReference type="PROSITE" id="PS50105"/>
    </source>
</evidence>
<comment type="subcellular location">
    <subcellularLocation>
        <location evidence="1">Nucleus</location>
    </subcellularLocation>
</comment>
<feature type="domain" description="SAMD1-like winged helix (WH)" evidence="7">
    <location>
        <begin position="1"/>
        <end position="77"/>
    </location>
</feature>
<evidence type="ECO:0000256" key="4">
    <source>
        <dbReference type="ARBA" id="ARBA00023242"/>
    </source>
</evidence>
<evidence type="ECO:0000259" key="7">
    <source>
        <dbReference type="PROSITE" id="PS52014"/>
    </source>
</evidence>
<evidence type="ECO:0000313" key="8">
    <source>
        <dbReference type="EMBL" id="GFO19292.1"/>
    </source>
</evidence>
<evidence type="ECO:0000256" key="1">
    <source>
        <dbReference type="ARBA" id="ARBA00004123"/>
    </source>
</evidence>
<dbReference type="GO" id="GO:0006325">
    <property type="term" value="P:chromatin organization"/>
    <property type="evidence" value="ECO:0007669"/>
    <property type="project" value="UniProtKB-KW"/>
</dbReference>
<proteinExistence type="predicted"/>
<dbReference type="SUPFAM" id="SSF47769">
    <property type="entry name" value="SAM/Pointed domain"/>
    <property type="match status" value="1"/>
</dbReference>
<evidence type="ECO:0000256" key="5">
    <source>
        <dbReference type="SAM" id="MobiDB-lite"/>
    </source>
</evidence>
<dbReference type="InterPro" id="IPR001660">
    <property type="entry name" value="SAM"/>
</dbReference>
<dbReference type="PROSITE" id="PS50105">
    <property type="entry name" value="SAM_DOMAIN"/>
    <property type="match status" value="1"/>
</dbReference>
<comment type="caution">
    <text evidence="8">The sequence shown here is derived from an EMBL/GenBank/DDBJ whole genome shotgun (WGS) entry which is preliminary data.</text>
</comment>
<accession>A0AAV4BK36</accession>
<dbReference type="Proteomes" id="UP000735302">
    <property type="component" value="Unassembled WGS sequence"/>
</dbReference>
<keyword evidence="3" id="KW-0156">Chromatin regulator</keyword>
<dbReference type="InterPro" id="IPR013761">
    <property type="entry name" value="SAM/pointed_sf"/>
</dbReference>
<dbReference type="EMBL" id="BLXT01005065">
    <property type="protein sequence ID" value="GFO19292.1"/>
    <property type="molecule type" value="Genomic_DNA"/>
</dbReference>
<dbReference type="PROSITE" id="PS52014">
    <property type="entry name" value="SAMD1_WH"/>
    <property type="match status" value="1"/>
</dbReference>
<feature type="compositionally biased region" description="Basic residues" evidence="5">
    <location>
        <begin position="420"/>
        <end position="429"/>
    </location>
</feature>
<dbReference type="Gene3D" id="1.10.150.50">
    <property type="entry name" value="Transcription Factor, Ets-1"/>
    <property type="match status" value="1"/>
</dbReference>
<reference evidence="8 9" key="1">
    <citation type="journal article" date="2021" name="Elife">
        <title>Chloroplast acquisition without the gene transfer in kleptoplastic sea slugs, Plakobranchus ocellatus.</title>
        <authorList>
            <person name="Maeda T."/>
            <person name="Takahashi S."/>
            <person name="Yoshida T."/>
            <person name="Shimamura S."/>
            <person name="Takaki Y."/>
            <person name="Nagai Y."/>
            <person name="Toyoda A."/>
            <person name="Suzuki Y."/>
            <person name="Arimoto A."/>
            <person name="Ishii H."/>
            <person name="Satoh N."/>
            <person name="Nishiyama T."/>
            <person name="Hasebe M."/>
            <person name="Maruyama T."/>
            <person name="Minagawa J."/>
            <person name="Obokata J."/>
            <person name="Shigenobu S."/>
        </authorList>
    </citation>
    <scope>NUCLEOTIDE SEQUENCE [LARGE SCALE GENOMIC DNA]</scope>
</reference>
<name>A0AAV4BK36_9GAST</name>
<keyword evidence="2" id="KW-0597">Phosphoprotein</keyword>
<feature type="region of interest" description="Disordered" evidence="5">
    <location>
        <begin position="345"/>
        <end position="474"/>
    </location>
</feature>
<dbReference type="AlphaFoldDB" id="A0AAV4BK36"/>
<evidence type="ECO:0000313" key="9">
    <source>
        <dbReference type="Proteomes" id="UP000735302"/>
    </source>
</evidence>
<feature type="domain" description="SAM" evidence="6">
    <location>
        <begin position="482"/>
        <end position="551"/>
    </location>
</feature>
<gene>
    <name evidence="8" type="ORF">PoB_004579700</name>
</gene>
<evidence type="ECO:0000256" key="2">
    <source>
        <dbReference type="ARBA" id="ARBA00022553"/>
    </source>
</evidence>